<evidence type="ECO:0000313" key="2">
    <source>
        <dbReference type="Proteomes" id="UP000234254"/>
    </source>
</evidence>
<name>A0A2I1DF18_ASPC2</name>
<dbReference type="VEuPathDB" id="FungiDB:P168DRAFT_286584"/>
<dbReference type="RefSeq" id="XP_024697061.1">
    <property type="nucleotide sequence ID" value="XM_024836370.1"/>
</dbReference>
<dbReference type="Proteomes" id="UP000234254">
    <property type="component" value="Unassembled WGS sequence"/>
</dbReference>
<accession>A0A2I1DF18</accession>
<protein>
    <submittedName>
        <fullName evidence="1">Uncharacterized protein</fullName>
    </submittedName>
</protein>
<gene>
    <name evidence="1" type="ORF">P168DRAFT_286584</name>
</gene>
<sequence>MMRMILFNVTAGNRALGLATSQGVYGRATRYGNYIQKKKPGDYASCLLTFGQSRELQGVQKEMFVVRSCPELNRGLRNQNPTS</sequence>
<evidence type="ECO:0000313" key="1">
    <source>
        <dbReference type="EMBL" id="PKY08467.1"/>
    </source>
</evidence>
<reference evidence="1" key="1">
    <citation type="submission" date="2016-12" db="EMBL/GenBank/DDBJ databases">
        <title>The genomes of Aspergillus section Nigri reveals drivers in fungal speciation.</title>
        <authorList>
            <consortium name="DOE Joint Genome Institute"/>
            <person name="Vesth T.C."/>
            <person name="Nybo J."/>
            <person name="Theobald S."/>
            <person name="Brandl J."/>
            <person name="Frisvad J.C."/>
            <person name="Nielsen K.F."/>
            <person name="Lyhne E.K."/>
            <person name="Kogle M.E."/>
            <person name="Kuo A."/>
            <person name="Riley R."/>
            <person name="Clum A."/>
            <person name="Nolan M."/>
            <person name="Lipzen A."/>
            <person name="Salamov A."/>
            <person name="Henrissat B."/>
            <person name="Wiebenga A."/>
            <person name="De vries R.P."/>
            <person name="Grigoriev I.V."/>
            <person name="Mortensen U.H."/>
            <person name="Andersen M.R."/>
            <person name="Baker S.E."/>
        </authorList>
    </citation>
    <scope>NUCLEOTIDE SEQUENCE</scope>
    <source>
        <strain evidence="1">IBT 28561</strain>
    </source>
</reference>
<dbReference type="EMBL" id="MSFM01000001">
    <property type="protein sequence ID" value="PKY08467.1"/>
    <property type="molecule type" value="Genomic_DNA"/>
</dbReference>
<organism evidence="1 2">
    <name type="scientific">Aspergillus campestris (strain IBT 28561)</name>
    <dbReference type="NCBI Taxonomy" id="1392248"/>
    <lineage>
        <taxon>Eukaryota</taxon>
        <taxon>Fungi</taxon>
        <taxon>Dikarya</taxon>
        <taxon>Ascomycota</taxon>
        <taxon>Pezizomycotina</taxon>
        <taxon>Eurotiomycetes</taxon>
        <taxon>Eurotiomycetidae</taxon>
        <taxon>Eurotiales</taxon>
        <taxon>Aspergillaceae</taxon>
        <taxon>Aspergillus</taxon>
        <taxon>Aspergillus subgen. Circumdati</taxon>
    </lineage>
</organism>
<keyword evidence="2" id="KW-1185">Reference proteome</keyword>
<dbReference type="AlphaFoldDB" id="A0A2I1DF18"/>
<dbReference type="GeneID" id="36543894"/>
<comment type="caution">
    <text evidence="1">The sequence shown here is derived from an EMBL/GenBank/DDBJ whole genome shotgun (WGS) entry which is preliminary data.</text>
</comment>
<proteinExistence type="predicted"/>